<protein>
    <recommendedName>
        <fullName evidence="2">PWWP domain-containing protein</fullName>
    </recommendedName>
</protein>
<feature type="compositionally biased region" description="Basic residues" evidence="1">
    <location>
        <begin position="339"/>
        <end position="350"/>
    </location>
</feature>
<dbReference type="Gene3D" id="2.30.30.140">
    <property type="match status" value="1"/>
</dbReference>
<evidence type="ECO:0000256" key="1">
    <source>
        <dbReference type="SAM" id="MobiDB-lite"/>
    </source>
</evidence>
<accession>A0AAD7UC53</accession>
<feature type="compositionally biased region" description="Low complexity" evidence="1">
    <location>
        <begin position="518"/>
        <end position="531"/>
    </location>
</feature>
<dbReference type="SUPFAM" id="SSF63748">
    <property type="entry name" value="Tudor/PWWP/MBT"/>
    <property type="match status" value="1"/>
</dbReference>
<evidence type="ECO:0000259" key="2">
    <source>
        <dbReference type="PROSITE" id="PS50812"/>
    </source>
</evidence>
<keyword evidence="4" id="KW-1185">Reference proteome</keyword>
<dbReference type="EMBL" id="JAQMWT010000391">
    <property type="protein sequence ID" value="KAJ8602045.1"/>
    <property type="molecule type" value="Genomic_DNA"/>
</dbReference>
<comment type="caution">
    <text evidence="3">The sequence shown here is derived from an EMBL/GenBank/DDBJ whole genome shotgun (WGS) entry which is preliminary data.</text>
</comment>
<dbReference type="PANTHER" id="PTHR48209">
    <property type="entry name" value="AGL056WP"/>
    <property type="match status" value="1"/>
</dbReference>
<dbReference type="Pfam" id="PF00855">
    <property type="entry name" value="PWWP"/>
    <property type="match status" value="1"/>
</dbReference>
<reference evidence="3" key="1">
    <citation type="submission" date="2023-01" db="EMBL/GenBank/DDBJ databases">
        <title>Metagenome sequencing of chrysophaentin producing Chrysophaeum taylorii.</title>
        <authorList>
            <person name="Davison J."/>
            <person name="Bewley C."/>
        </authorList>
    </citation>
    <scope>NUCLEOTIDE SEQUENCE</scope>
    <source>
        <strain evidence="3">NIES-1699</strain>
    </source>
</reference>
<feature type="compositionally biased region" description="Pro residues" evidence="1">
    <location>
        <begin position="423"/>
        <end position="438"/>
    </location>
</feature>
<dbReference type="CDD" id="cd05162">
    <property type="entry name" value="PWWP"/>
    <property type="match status" value="1"/>
</dbReference>
<dbReference type="AlphaFoldDB" id="A0AAD7UC53"/>
<feature type="region of interest" description="Disordered" evidence="1">
    <location>
        <begin position="421"/>
        <end position="442"/>
    </location>
</feature>
<feature type="compositionally biased region" description="Low complexity" evidence="1">
    <location>
        <begin position="253"/>
        <end position="282"/>
    </location>
</feature>
<dbReference type="PANTHER" id="PTHR48209:SF2">
    <property type="entry name" value="FI24008P1"/>
    <property type="match status" value="1"/>
</dbReference>
<organism evidence="3 4">
    <name type="scientific">Chrysophaeum taylorii</name>
    <dbReference type="NCBI Taxonomy" id="2483200"/>
    <lineage>
        <taxon>Eukaryota</taxon>
        <taxon>Sar</taxon>
        <taxon>Stramenopiles</taxon>
        <taxon>Ochrophyta</taxon>
        <taxon>Pelagophyceae</taxon>
        <taxon>Pelagomonadales</taxon>
        <taxon>Pelagomonadaceae</taxon>
        <taxon>Chrysophaeum</taxon>
    </lineage>
</organism>
<feature type="compositionally biased region" description="Acidic residues" evidence="1">
    <location>
        <begin position="286"/>
        <end position="335"/>
    </location>
</feature>
<feature type="compositionally biased region" description="Basic and acidic residues" evidence="1">
    <location>
        <begin position="211"/>
        <end position="221"/>
    </location>
</feature>
<gene>
    <name evidence="3" type="ORF">CTAYLR_002747</name>
</gene>
<feature type="compositionally biased region" description="Acidic residues" evidence="1">
    <location>
        <begin position="81"/>
        <end position="91"/>
    </location>
</feature>
<feature type="compositionally biased region" description="Basic and acidic residues" evidence="1">
    <location>
        <begin position="604"/>
        <end position="615"/>
    </location>
</feature>
<feature type="compositionally biased region" description="Low complexity" evidence="1">
    <location>
        <begin position="237"/>
        <end position="246"/>
    </location>
</feature>
<sequence length="644" mass="71100">MEEITEEAVREATIQTLENDEALAAELRSGSLRPKQLRVQLAQVFGLESESDLKAHKETIIDVMMSFRDKIGEEQKTSGDVDSESDNESESQDDHSDDGLFEGLPAAYTNRFLDVVWVRQKGFKHWPSLIYDPRWVAGPTNKQAMKVLGKKHIVMFYSMNQNERYGFADDSDIVEWEEGFRRKLDKNAASFKSKKYVSAFPKAIEEASSDFAKEKSERGEQQHLSSQIKKKKRKKPAVSASPKPTVSAPPKPAVSAPPSKSRLKKPATSSATKKPAKKPATAAKDDDGDNDDDDEDEPEEREEDEEPAEEEEEEDAQQEDEDEDEEDAPDEEEDEEKPKKQKQRRARTKKKSEEKMEKKERKKREPKQKTEAAPPKKARKLSSASKKEEAKAKIAAAAAEEERHRRVLAAKQSNEPVWKALAAPPPDEAVPKGEPPPSLAVGADELSGAIKGESVVDATRAKAAIAKLRPHTEAIVGDINRLRTLADLLKVCTKASDASLAAASKAFRNALKKLHHQTMATPAATAKPEAPNGTQESKPAAASQRPKETSTPAVKRKHEDAPSRSTSPPPQRARTEPKTTDVPAKLDASAKAAEPRKPSPSRTAEPRKPPLDPRKLPSIPKRTPPSMPKKRTASSDPLADAFAR</sequence>
<feature type="domain" description="PWWP" evidence="2">
    <location>
        <begin position="112"/>
        <end position="179"/>
    </location>
</feature>
<dbReference type="PROSITE" id="PS50812">
    <property type="entry name" value="PWWP"/>
    <property type="match status" value="1"/>
</dbReference>
<feature type="region of interest" description="Disordered" evidence="1">
    <location>
        <begin position="513"/>
        <end position="644"/>
    </location>
</feature>
<name>A0AAD7UC53_9STRA</name>
<evidence type="ECO:0000313" key="3">
    <source>
        <dbReference type="EMBL" id="KAJ8602045.1"/>
    </source>
</evidence>
<dbReference type="Proteomes" id="UP001230188">
    <property type="component" value="Unassembled WGS sequence"/>
</dbReference>
<proteinExistence type="predicted"/>
<evidence type="ECO:0000313" key="4">
    <source>
        <dbReference type="Proteomes" id="UP001230188"/>
    </source>
</evidence>
<feature type="region of interest" description="Disordered" evidence="1">
    <location>
        <begin position="74"/>
        <end position="100"/>
    </location>
</feature>
<dbReference type="InterPro" id="IPR000313">
    <property type="entry name" value="PWWP_dom"/>
</dbReference>
<feature type="region of interest" description="Disordered" evidence="1">
    <location>
        <begin position="211"/>
        <end position="397"/>
    </location>
</feature>